<dbReference type="Pfam" id="PF13374">
    <property type="entry name" value="TPR_10"/>
    <property type="match status" value="1"/>
</dbReference>
<protein>
    <submittedName>
        <fullName evidence="1">Tetratricopeptide repeat protein</fullName>
    </submittedName>
</protein>
<dbReference type="PRINTS" id="PR00364">
    <property type="entry name" value="DISEASERSIST"/>
</dbReference>
<dbReference type="Gene3D" id="1.25.40.10">
    <property type="entry name" value="Tetratricopeptide repeat domain"/>
    <property type="match status" value="3"/>
</dbReference>
<dbReference type="RefSeq" id="WP_386251075.1">
    <property type="nucleotide sequence ID" value="NZ_JBHTRV010000011.1"/>
</dbReference>
<dbReference type="PANTHER" id="PTHR10098">
    <property type="entry name" value="RAPSYN-RELATED"/>
    <property type="match status" value="1"/>
</dbReference>
<reference evidence="1 2" key="1">
    <citation type="submission" date="2024-09" db="EMBL/GenBank/DDBJ databases">
        <title>The Natural Products Discovery Center: Release of the First 8490 Sequenced Strains for Exploring Actinobacteria Biosynthetic Diversity.</title>
        <authorList>
            <person name="Kalkreuter E."/>
            <person name="Kautsar S.A."/>
            <person name="Yang D."/>
            <person name="Bader C.D."/>
            <person name="Teijaro C.N."/>
            <person name="Fluegel L."/>
            <person name="Davis C.M."/>
            <person name="Simpson J.R."/>
            <person name="Lauterbach L."/>
            <person name="Steele A.D."/>
            <person name="Gui C."/>
            <person name="Meng S."/>
            <person name="Li G."/>
            <person name="Viehrig K."/>
            <person name="Ye F."/>
            <person name="Su P."/>
            <person name="Kiefer A.F."/>
            <person name="Nichols A."/>
            <person name="Cepeda A.J."/>
            <person name="Yan W."/>
            <person name="Fan B."/>
            <person name="Jiang Y."/>
            <person name="Adhikari A."/>
            <person name="Zheng C.-J."/>
            <person name="Schuster L."/>
            <person name="Cowan T.M."/>
            <person name="Smanski M.J."/>
            <person name="Chevrette M.G."/>
            <person name="De Carvalho L.P.S."/>
            <person name="Shen B."/>
        </authorList>
    </citation>
    <scope>NUCLEOTIDE SEQUENCE [LARGE SCALE GENOMIC DNA]</scope>
    <source>
        <strain evidence="1 2">NPDC056472</strain>
    </source>
</reference>
<organism evidence="1 2">
    <name type="scientific">Streptomyces wedmorensis</name>
    <dbReference type="NCBI Taxonomy" id="43759"/>
    <lineage>
        <taxon>Bacteria</taxon>
        <taxon>Bacillati</taxon>
        <taxon>Actinomycetota</taxon>
        <taxon>Actinomycetes</taxon>
        <taxon>Kitasatosporales</taxon>
        <taxon>Streptomycetaceae</taxon>
        <taxon>Streptomyces</taxon>
    </lineage>
</organism>
<dbReference type="Pfam" id="PF13424">
    <property type="entry name" value="TPR_12"/>
    <property type="match status" value="2"/>
</dbReference>
<dbReference type="InterPro" id="IPR019734">
    <property type="entry name" value="TPR_rpt"/>
</dbReference>
<keyword evidence="2" id="KW-1185">Reference proteome</keyword>
<accession>A0ABW6IUY3</accession>
<dbReference type="SMART" id="SM00028">
    <property type="entry name" value="TPR"/>
    <property type="match status" value="5"/>
</dbReference>
<dbReference type="EMBL" id="JBHTRV010000011">
    <property type="protein sequence ID" value="MFE5981452.1"/>
    <property type="molecule type" value="Genomic_DNA"/>
</dbReference>
<dbReference type="Gene3D" id="3.40.50.300">
    <property type="entry name" value="P-loop containing nucleotide triphosphate hydrolases"/>
    <property type="match status" value="1"/>
</dbReference>
<dbReference type="SUPFAM" id="SSF52540">
    <property type="entry name" value="P-loop containing nucleoside triphosphate hydrolases"/>
    <property type="match status" value="1"/>
</dbReference>
<dbReference type="SUPFAM" id="SSF48452">
    <property type="entry name" value="TPR-like"/>
    <property type="match status" value="2"/>
</dbReference>
<sequence>MSEPCSGGGGGNRGGEQVNNTVSGGFVLHAVIQGRDITVQLPPQVTPALYGLPAASPTFTGRDATVGRLLEYLAPGEGLPGEGLPGGGQRPVLVTSVAGMAGVGKTELAVQAATRALATPGWFPGGVLFIDLFGYAGEEGDERRLSPERALEGLLRDLAVPGGDIPRGLSARQGLYRTILAAYAKEGRRVLVVIDNASSSLQVRPLLPSDGQTAALVTSRHTLDGLNARLEDLDTLGEGDSLALLDAALRHARGEGDTRFRDDDDSARTIARLCAGLPLALQISAALLATAPTRPAASLAAALADGHTRLKRLSRPDRAVRAAFDLSYDLLDGEHAELFHLLPINPGPDVSTEAAGYLADIDPDTAEERLRHLAEAHLIDPVKDDWGRWRMHDLVRLYAESDEHGRPRGTVDQQESARLRLYGYYYTYTVAAVSHLGVGGDTGDPRFRDRRHALSWLDAEHRSLIASATAASAAGLSIVGANLALYLGGYLDDRRYFDDLIALSTMALDIAREHGEERGQAAALTDLGRGLQQVRRLDEAIEVLTEALTIRRGAGDRRDEALILSHLGVCQRQSRRYEEAIDCYEKADAILVELGDHQARTMVMSNLGTAHRQAGRAEEAETCHRFALALIREFGIDRHSEATALNNLGTVLMDRGKFEEAIAAHANAVVIFGEIGQPHRQGKALDNLGNCLREAGRLEEAVDVHIRALNMHRATGDRHGEAMVQNNLGADAAGLRLFEQAVDLYVGAAGVFRELGDHHGETVALDNLAHALQQAAVPPRGLLPAALADAYGTLLEARRRHAGDDDPAVLSAWGSFAHWRGEAGDPEAAAAAFAELLVVMTRVLGEEHPHVRIIRRNLIHFREQAQG</sequence>
<dbReference type="InterPro" id="IPR011990">
    <property type="entry name" value="TPR-like_helical_dom_sf"/>
</dbReference>
<evidence type="ECO:0000313" key="1">
    <source>
        <dbReference type="EMBL" id="MFE5981452.1"/>
    </source>
</evidence>
<name>A0ABW6IUY3_STRWE</name>
<dbReference type="InterPro" id="IPR027417">
    <property type="entry name" value="P-loop_NTPase"/>
</dbReference>
<gene>
    <name evidence="1" type="ORF">ACFQ63_17305</name>
</gene>
<proteinExistence type="predicted"/>
<evidence type="ECO:0000313" key="2">
    <source>
        <dbReference type="Proteomes" id="UP001600424"/>
    </source>
</evidence>
<dbReference type="Proteomes" id="UP001600424">
    <property type="component" value="Unassembled WGS sequence"/>
</dbReference>
<comment type="caution">
    <text evidence="1">The sequence shown here is derived from an EMBL/GenBank/DDBJ whole genome shotgun (WGS) entry which is preliminary data.</text>
</comment>